<dbReference type="SUPFAM" id="SSF57756">
    <property type="entry name" value="Retrovirus zinc finger-like domains"/>
    <property type="match status" value="1"/>
</dbReference>
<protein>
    <submittedName>
        <fullName evidence="1">Uncharacterized protein</fullName>
    </submittedName>
</protein>
<comment type="caution">
    <text evidence="1">The sequence shown here is derived from an EMBL/GenBank/DDBJ whole genome shotgun (WGS) entry which is preliminary data.</text>
</comment>
<name>A0ABQ7UT65_SOLTU</name>
<dbReference type="EMBL" id="JAIVGD010000018">
    <property type="protein sequence ID" value="KAH0755039.1"/>
    <property type="molecule type" value="Genomic_DNA"/>
</dbReference>
<gene>
    <name evidence="1" type="ORF">KY290_025309</name>
</gene>
<reference evidence="1 2" key="1">
    <citation type="journal article" date="2021" name="bioRxiv">
        <title>Chromosome-scale and haplotype-resolved genome assembly of a tetraploid potato cultivar.</title>
        <authorList>
            <person name="Sun H."/>
            <person name="Jiao W.-B."/>
            <person name="Krause K."/>
            <person name="Campoy J.A."/>
            <person name="Goel M."/>
            <person name="Folz-Donahue K."/>
            <person name="Kukat C."/>
            <person name="Huettel B."/>
            <person name="Schneeberger K."/>
        </authorList>
    </citation>
    <scope>NUCLEOTIDE SEQUENCE [LARGE SCALE GENOMIC DNA]</scope>
    <source>
        <strain evidence="1">SolTubOtavaFocal</strain>
        <tissue evidence="1">Leaves</tissue>
    </source>
</reference>
<proteinExistence type="predicted"/>
<dbReference type="InterPro" id="IPR036875">
    <property type="entry name" value="Znf_CCHC_sf"/>
</dbReference>
<keyword evidence="2" id="KW-1185">Reference proteome</keyword>
<accession>A0ABQ7UT65</accession>
<sequence>MEGHSRNLLSQFREMLFQHKDLGILVLKENQLHKGKTRKVIYNPNESCTYCLKTGHVEDDCYRLIG</sequence>
<evidence type="ECO:0000313" key="1">
    <source>
        <dbReference type="EMBL" id="KAH0755039.1"/>
    </source>
</evidence>
<dbReference type="Proteomes" id="UP000826656">
    <property type="component" value="Unassembled WGS sequence"/>
</dbReference>
<organism evidence="1 2">
    <name type="scientific">Solanum tuberosum</name>
    <name type="common">Potato</name>
    <dbReference type="NCBI Taxonomy" id="4113"/>
    <lineage>
        <taxon>Eukaryota</taxon>
        <taxon>Viridiplantae</taxon>
        <taxon>Streptophyta</taxon>
        <taxon>Embryophyta</taxon>
        <taxon>Tracheophyta</taxon>
        <taxon>Spermatophyta</taxon>
        <taxon>Magnoliopsida</taxon>
        <taxon>eudicotyledons</taxon>
        <taxon>Gunneridae</taxon>
        <taxon>Pentapetalae</taxon>
        <taxon>asterids</taxon>
        <taxon>lamiids</taxon>
        <taxon>Solanales</taxon>
        <taxon>Solanaceae</taxon>
        <taxon>Solanoideae</taxon>
        <taxon>Solaneae</taxon>
        <taxon>Solanum</taxon>
    </lineage>
</organism>
<evidence type="ECO:0000313" key="2">
    <source>
        <dbReference type="Proteomes" id="UP000826656"/>
    </source>
</evidence>